<feature type="domain" description="PBP" evidence="5">
    <location>
        <begin position="28"/>
        <end position="275"/>
    </location>
</feature>
<organism evidence="6 7">
    <name type="scientific">Coprothermobacter proteolyticus (strain ATCC 35245 / DSM 5265 / OCM 4 / BT)</name>
    <dbReference type="NCBI Taxonomy" id="309798"/>
    <lineage>
        <taxon>Bacteria</taxon>
        <taxon>Pseudomonadati</taxon>
        <taxon>Coprothermobacterota</taxon>
        <taxon>Coprothermobacteria</taxon>
        <taxon>Coprothermobacterales</taxon>
        <taxon>Coprothermobacteraceae</taxon>
        <taxon>Coprothermobacter</taxon>
    </lineage>
</organism>
<protein>
    <recommendedName>
        <fullName evidence="4">Phosphate-binding protein</fullName>
    </recommendedName>
</protein>
<dbReference type="PROSITE" id="PS51257">
    <property type="entry name" value="PROKAR_LIPOPROTEIN"/>
    <property type="match status" value="1"/>
</dbReference>
<proteinExistence type="inferred from homology"/>
<evidence type="ECO:0000259" key="5">
    <source>
        <dbReference type="Pfam" id="PF12849"/>
    </source>
</evidence>
<feature type="chain" id="PRO_5027156119" description="Phosphate-binding protein" evidence="4">
    <location>
        <begin position="21"/>
        <end position="302"/>
    </location>
</feature>
<dbReference type="HOGENOM" id="CLU_026228_5_1_9"/>
<dbReference type="AlphaFoldDB" id="B5Y9L2"/>
<dbReference type="RefSeq" id="WP_012543428.1">
    <property type="nucleotide sequence ID" value="NC_011295.1"/>
</dbReference>
<dbReference type="InterPro" id="IPR024370">
    <property type="entry name" value="PBP_domain"/>
</dbReference>
<evidence type="ECO:0000256" key="1">
    <source>
        <dbReference type="ARBA" id="ARBA00008725"/>
    </source>
</evidence>
<comment type="similarity">
    <text evidence="1 4">Belongs to the PstS family.</text>
</comment>
<reference evidence="6 7" key="2">
    <citation type="journal article" date="2014" name="Genome Announc.">
        <title>Complete Genome Sequence of Coprothermobacter proteolyticus DSM 5265.</title>
        <authorList>
            <person name="Alexiev A."/>
            <person name="Coil D.A."/>
            <person name="Badger J.H."/>
            <person name="Enticknap J."/>
            <person name="Ward N."/>
            <person name="Robb F.T."/>
            <person name="Eisen J.A."/>
        </authorList>
    </citation>
    <scope>NUCLEOTIDE SEQUENCE [LARGE SCALE GENOMIC DNA]</scope>
    <source>
        <strain evidence="7">ATCC 35245 / DSM 5265 / OCM 4 / BT</strain>
    </source>
</reference>
<dbReference type="InterPro" id="IPR050811">
    <property type="entry name" value="Phosphate_ABC_transporter"/>
</dbReference>
<dbReference type="Pfam" id="PF12849">
    <property type="entry name" value="PBP_like_2"/>
    <property type="match status" value="1"/>
</dbReference>
<dbReference type="InterPro" id="IPR011862">
    <property type="entry name" value="Phos-bd"/>
</dbReference>
<evidence type="ECO:0000313" key="7">
    <source>
        <dbReference type="Proteomes" id="UP000001732"/>
    </source>
</evidence>
<dbReference type="PANTHER" id="PTHR30570:SF1">
    <property type="entry name" value="PHOSPHATE-BINDING PROTEIN PSTS"/>
    <property type="match status" value="1"/>
</dbReference>
<reference evidence="7" key="1">
    <citation type="submission" date="2008-08" db="EMBL/GenBank/DDBJ databases">
        <title>The complete genome sequence of Coprothermobacter proteolyticus strain ATCC 5245 / DSM 5265 / BT.</title>
        <authorList>
            <person name="Dodson R.J."/>
            <person name="Durkin A.S."/>
            <person name="Wu M."/>
            <person name="Eisen J."/>
            <person name="Sutton G."/>
        </authorList>
    </citation>
    <scope>NUCLEOTIDE SEQUENCE [LARGE SCALE GENOMIC DNA]</scope>
    <source>
        <strain evidence="7">ATCC 35245 / DSM 5265 / OCM 4 / BT</strain>
    </source>
</reference>
<sequence length="302" mass="32964">MRRRYVSVVGFILVAALLLAGCTTQPENAGNTESKSIVIKGSDTEVNMVQALAEEFRNQHPDITISVSGGGSGSGIAALINGEIDIANSSREISQEELDQAKANNIEIGTFIDARDGITVIVHQNNPVEKLTLDQIGKIYRGEITNWKEVGGKDMPITLYGRQSNSGTFTFFRDVAVKGDYASSMRSMNGNSDIINAVAQDETAIGYVGVGYFKQAQNQVKQVLVSTDGNNYYSSTDLQAIDQKLYPLARPLYQYVKMPLTQAVKDFLSFEISEEGQAIVEENGFYPIGPEERAISEALLNQ</sequence>
<dbReference type="GO" id="GO:0006817">
    <property type="term" value="P:phosphate ion transport"/>
    <property type="evidence" value="ECO:0007669"/>
    <property type="project" value="UniProtKB-UniRule"/>
</dbReference>
<evidence type="ECO:0000256" key="4">
    <source>
        <dbReference type="RuleBase" id="RU367119"/>
    </source>
</evidence>
<dbReference type="PANTHER" id="PTHR30570">
    <property type="entry name" value="PERIPLASMIC PHOSPHATE BINDING COMPONENT OF PHOSPHATE ABC TRANSPORTER"/>
    <property type="match status" value="1"/>
</dbReference>
<dbReference type="GO" id="GO:0042301">
    <property type="term" value="F:phosphate ion binding"/>
    <property type="evidence" value="ECO:0007669"/>
    <property type="project" value="UniProtKB-UniRule"/>
</dbReference>
<accession>B5Y9L2</accession>
<comment type="function">
    <text evidence="4">Involved in the system for phosphate transport across the cytoplasmic membrane.</text>
</comment>
<evidence type="ECO:0000256" key="2">
    <source>
        <dbReference type="ARBA" id="ARBA00022448"/>
    </source>
</evidence>
<dbReference type="STRING" id="309798.COPRO5265_1151"/>
<gene>
    <name evidence="6" type="ordered locus">COPRO5265_1151</name>
</gene>
<keyword evidence="2 4" id="KW-0813">Transport</keyword>
<name>B5Y9L2_COPPD</name>
<dbReference type="OrthoDB" id="9790048at2"/>
<evidence type="ECO:0000313" key="6">
    <source>
        <dbReference type="EMBL" id="ACI16776.1"/>
    </source>
</evidence>
<dbReference type="NCBIfam" id="TIGR02136">
    <property type="entry name" value="ptsS_2"/>
    <property type="match status" value="1"/>
</dbReference>
<dbReference type="SUPFAM" id="SSF53850">
    <property type="entry name" value="Periplasmic binding protein-like II"/>
    <property type="match status" value="1"/>
</dbReference>
<evidence type="ECO:0000256" key="3">
    <source>
        <dbReference type="ARBA" id="ARBA00022729"/>
    </source>
</evidence>
<feature type="signal peptide" evidence="4">
    <location>
        <begin position="1"/>
        <end position="20"/>
    </location>
</feature>
<dbReference type="eggNOG" id="COG0226">
    <property type="taxonomic scope" value="Bacteria"/>
</dbReference>
<dbReference type="KEGG" id="cpo:COPRO5265_1151"/>
<keyword evidence="7" id="KW-1185">Reference proteome</keyword>
<dbReference type="CDD" id="cd13566">
    <property type="entry name" value="PBP2_phosphate"/>
    <property type="match status" value="1"/>
</dbReference>
<dbReference type="EMBL" id="CP001145">
    <property type="protein sequence ID" value="ACI16776.1"/>
    <property type="molecule type" value="Genomic_DNA"/>
</dbReference>
<dbReference type="Proteomes" id="UP000001732">
    <property type="component" value="Chromosome"/>
</dbReference>
<keyword evidence="3 4" id="KW-0732">Signal</keyword>
<dbReference type="Gene3D" id="3.40.190.10">
    <property type="entry name" value="Periplasmic binding protein-like II"/>
    <property type="match status" value="2"/>
</dbReference>
<keyword evidence="4" id="KW-0592">Phosphate transport</keyword>